<reference evidence="3" key="1">
    <citation type="journal article" date="2019" name="Int. J. Syst. Evol. Microbiol.">
        <title>The Global Catalogue of Microorganisms (GCM) 10K type strain sequencing project: providing services to taxonomists for standard genome sequencing and annotation.</title>
        <authorList>
            <consortium name="The Broad Institute Genomics Platform"/>
            <consortium name="The Broad Institute Genome Sequencing Center for Infectious Disease"/>
            <person name="Wu L."/>
            <person name="Ma J."/>
        </authorList>
    </citation>
    <scope>NUCLEOTIDE SEQUENCE [LARGE SCALE GENOMIC DNA]</scope>
    <source>
        <strain evidence="3">CGMCC 1.3240</strain>
    </source>
</reference>
<feature type="domain" description="Xylose isomerase-like TIM barrel" evidence="1">
    <location>
        <begin position="20"/>
        <end position="272"/>
    </location>
</feature>
<comment type="caution">
    <text evidence="2">The sequence shown here is derived from an EMBL/GenBank/DDBJ whole genome shotgun (WGS) entry which is preliminary data.</text>
</comment>
<dbReference type="Gene3D" id="3.20.20.150">
    <property type="entry name" value="Divalent-metal-dependent TIM barrel enzymes"/>
    <property type="match status" value="1"/>
</dbReference>
<dbReference type="Pfam" id="PF01261">
    <property type="entry name" value="AP_endonuc_2"/>
    <property type="match status" value="1"/>
</dbReference>
<dbReference type="PANTHER" id="PTHR12110:SF41">
    <property type="entry name" value="INOSOSE DEHYDRATASE"/>
    <property type="match status" value="1"/>
</dbReference>
<gene>
    <name evidence="2" type="ORF">ACFPYJ_15640</name>
</gene>
<keyword evidence="2" id="KW-0413">Isomerase</keyword>
<dbReference type="SUPFAM" id="SSF51658">
    <property type="entry name" value="Xylose isomerase-like"/>
    <property type="match status" value="1"/>
</dbReference>
<keyword evidence="3" id="KW-1185">Reference proteome</keyword>
<evidence type="ECO:0000313" key="2">
    <source>
        <dbReference type="EMBL" id="MFC5650529.1"/>
    </source>
</evidence>
<organism evidence="2 3">
    <name type="scientific">Paenibacillus solisilvae</name>
    <dbReference type="NCBI Taxonomy" id="2486751"/>
    <lineage>
        <taxon>Bacteria</taxon>
        <taxon>Bacillati</taxon>
        <taxon>Bacillota</taxon>
        <taxon>Bacilli</taxon>
        <taxon>Bacillales</taxon>
        <taxon>Paenibacillaceae</taxon>
        <taxon>Paenibacillus</taxon>
    </lineage>
</organism>
<dbReference type="InterPro" id="IPR013022">
    <property type="entry name" value="Xyl_isomerase-like_TIM-brl"/>
</dbReference>
<name>A0ABW0W0I0_9BACL</name>
<proteinExistence type="predicted"/>
<accession>A0ABW0W0I0</accession>
<evidence type="ECO:0000259" key="1">
    <source>
        <dbReference type="Pfam" id="PF01261"/>
    </source>
</evidence>
<evidence type="ECO:0000313" key="3">
    <source>
        <dbReference type="Proteomes" id="UP001596047"/>
    </source>
</evidence>
<dbReference type="EMBL" id="JBHSOW010000058">
    <property type="protein sequence ID" value="MFC5650529.1"/>
    <property type="molecule type" value="Genomic_DNA"/>
</dbReference>
<dbReference type="Proteomes" id="UP001596047">
    <property type="component" value="Unassembled WGS sequence"/>
</dbReference>
<dbReference type="InterPro" id="IPR036237">
    <property type="entry name" value="Xyl_isomerase-like_sf"/>
</dbReference>
<sequence>MILSTITDMLFIDSFEEALRTTKELGFDYIDVRDKLDGDTVDSISVEKARELKKRIDAYGLKTCVLVSRMINPVYLKYDKNDDKHHAHTLDLIANLCDLADALGAKYIRCNPLYRPADYHLLSGQEQEEQQKHNAAVMFGMGEMAKSRDKIILIENEPPSIANKAEELGWLAKLTNHPNVRINWDILNEWRAGIYPTLNSYQHVKGLLGGAHLKGAYRVSGSQSADNPHGLFRNYGIPDQDNFDHKPVLKAIAQYDPQAVMTIDTHFHNLDEEDRKIGPVEVMRRSKLFFERMLY</sequence>
<dbReference type="PANTHER" id="PTHR12110">
    <property type="entry name" value="HYDROXYPYRUVATE ISOMERASE"/>
    <property type="match status" value="1"/>
</dbReference>
<dbReference type="GO" id="GO:0016853">
    <property type="term" value="F:isomerase activity"/>
    <property type="evidence" value="ECO:0007669"/>
    <property type="project" value="UniProtKB-KW"/>
</dbReference>
<protein>
    <submittedName>
        <fullName evidence="2">Sugar phosphate isomerase/epimerase family protein</fullName>
    </submittedName>
</protein>
<dbReference type="InterPro" id="IPR050312">
    <property type="entry name" value="IolE/XylAMocC-like"/>
</dbReference>
<dbReference type="RefSeq" id="WP_379189091.1">
    <property type="nucleotide sequence ID" value="NZ_JBHSOW010000058.1"/>
</dbReference>